<accession>A0A938XPX3</accession>
<protein>
    <submittedName>
        <fullName evidence="1">Arginyl-tRNA synthetase</fullName>
    </submittedName>
</protein>
<gene>
    <name evidence="1" type="ORF">JOC47_002011</name>
</gene>
<evidence type="ECO:0000313" key="1">
    <source>
        <dbReference type="EMBL" id="MBM7557157.1"/>
    </source>
</evidence>
<dbReference type="AlphaFoldDB" id="A0A938XPX3"/>
<keyword evidence="2" id="KW-1185">Reference proteome</keyword>
<reference evidence="1" key="1">
    <citation type="submission" date="2021-01" db="EMBL/GenBank/DDBJ databases">
        <title>Genomic Encyclopedia of Type Strains, Phase IV (KMG-IV): sequencing the most valuable type-strain genomes for metagenomic binning, comparative biology and taxonomic classification.</title>
        <authorList>
            <person name="Goeker M."/>
        </authorList>
    </citation>
    <scope>NUCLEOTIDE SEQUENCE</scope>
    <source>
        <strain evidence="1">DSM 23230</strain>
    </source>
</reference>
<evidence type="ECO:0000313" key="2">
    <source>
        <dbReference type="Proteomes" id="UP000774000"/>
    </source>
</evidence>
<proteinExistence type="predicted"/>
<dbReference type="EMBL" id="JAFBDQ010000009">
    <property type="protein sequence ID" value="MBM7557157.1"/>
    <property type="molecule type" value="Genomic_DNA"/>
</dbReference>
<name>A0A938XPX3_9FIRM</name>
<comment type="caution">
    <text evidence="1">The sequence shown here is derived from an EMBL/GenBank/DDBJ whole genome shotgun (WGS) entry which is preliminary data.</text>
</comment>
<organism evidence="1 2">
    <name type="scientific">Halanaerobacter jeridensis</name>
    <dbReference type="NCBI Taxonomy" id="706427"/>
    <lineage>
        <taxon>Bacteria</taxon>
        <taxon>Bacillati</taxon>
        <taxon>Bacillota</taxon>
        <taxon>Clostridia</taxon>
        <taxon>Halanaerobiales</taxon>
        <taxon>Halobacteroidaceae</taxon>
        <taxon>Halanaerobacter</taxon>
    </lineage>
</organism>
<dbReference type="Proteomes" id="UP000774000">
    <property type="component" value="Unassembled WGS sequence"/>
</dbReference>
<sequence length="95" mass="11102">MFLTQGQARWVFHTKAITKLESDFIVQAQDLEEVFIINQAEEFATELYKLALKYENLKLKKYAKELQQDLDVFNVEGAKSKVSQFEEIINGLKEK</sequence>